<dbReference type="EMBL" id="JAAFGS010000006">
    <property type="protein sequence ID" value="NGZ77088.1"/>
    <property type="molecule type" value="Genomic_DNA"/>
</dbReference>
<comment type="similarity">
    <text evidence="1">Belongs to the ABC transporter superfamily.</text>
</comment>
<reference evidence="6 7" key="1">
    <citation type="submission" date="2020-01" db="EMBL/GenBank/DDBJ databases">
        <title>Polyphasic characterisation and genomic insights into a novel alkali tolerant bacterium VR-M41.</title>
        <authorList>
            <person name="Vemuluri V.R."/>
        </authorList>
    </citation>
    <scope>NUCLEOTIDE SEQUENCE [LARGE SCALE GENOMIC DNA]</scope>
    <source>
        <strain evidence="6 7">VR-M41</strain>
    </source>
</reference>
<evidence type="ECO:0000259" key="5">
    <source>
        <dbReference type="PROSITE" id="PS50893"/>
    </source>
</evidence>
<dbReference type="PROSITE" id="PS50893">
    <property type="entry name" value="ABC_TRANSPORTER_2"/>
    <property type="match status" value="1"/>
</dbReference>
<evidence type="ECO:0000256" key="3">
    <source>
        <dbReference type="ARBA" id="ARBA00022741"/>
    </source>
</evidence>
<evidence type="ECO:0000313" key="7">
    <source>
        <dbReference type="Proteomes" id="UP000800303"/>
    </source>
</evidence>
<sequence>MNMLTLSHVCKSFGGRPVVDDLSFSVKPHTIFGFIGQNGAGKTTTMKMILGLLAADRGNIEVNGEQVAFGRTRTNRHIGYLSDVPEFYGFMTPGEYLELCGKIARMAPSQARSKSAELLKLVGLDGADTRIQGFSRGMKQRLGMAQALLNDPPLLICDEPTSSLDPLGRKEILELMLLAKNRTTVVFSTHILSDVERICDEAAFLHQGRIIRGGTLEEIRAARREDGPELEVEFYSAADAERFKARFSAARMFSLSGVRLEAQDEEAVPGILEMLARERLPVRRFERLEPTLEDLFAEMVRG</sequence>
<organism evidence="6 7">
    <name type="scientific">Saccharibacillus alkalitolerans</name>
    <dbReference type="NCBI Taxonomy" id="2705290"/>
    <lineage>
        <taxon>Bacteria</taxon>
        <taxon>Bacillati</taxon>
        <taxon>Bacillota</taxon>
        <taxon>Bacilli</taxon>
        <taxon>Bacillales</taxon>
        <taxon>Paenibacillaceae</taxon>
        <taxon>Saccharibacillus</taxon>
    </lineage>
</organism>
<evidence type="ECO:0000256" key="2">
    <source>
        <dbReference type="ARBA" id="ARBA00022448"/>
    </source>
</evidence>
<dbReference type="Proteomes" id="UP000800303">
    <property type="component" value="Unassembled WGS sequence"/>
</dbReference>
<proteinExistence type="inferred from homology"/>
<dbReference type="Pfam" id="PF00005">
    <property type="entry name" value="ABC_tran"/>
    <property type="match status" value="1"/>
</dbReference>
<feature type="domain" description="ABC transporter" evidence="5">
    <location>
        <begin position="4"/>
        <end position="232"/>
    </location>
</feature>
<keyword evidence="2" id="KW-0813">Transport</keyword>
<protein>
    <submittedName>
        <fullName evidence="6">ABC transporter ATP-binding protein</fullName>
    </submittedName>
</protein>
<dbReference type="Gene3D" id="3.40.50.300">
    <property type="entry name" value="P-loop containing nucleotide triphosphate hydrolases"/>
    <property type="match status" value="1"/>
</dbReference>
<dbReference type="CDD" id="cd03230">
    <property type="entry name" value="ABC_DR_subfamily_A"/>
    <property type="match status" value="1"/>
</dbReference>
<accession>A0ABX0FC09</accession>
<dbReference type="InterPro" id="IPR025302">
    <property type="entry name" value="DrrA1/2-like_C"/>
</dbReference>
<dbReference type="Pfam" id="PF13732">
    <property type="entry name" value="DrrA1-3_C"/>
    <property type="match status" value="1"/>
</dbReference>
<evidence type="ECO:0000256" key="4">
    <source>
        <dbReference type="ARBA" id="ARBA00022840"/>
    </source>
</evidence>
<dbReference type="PANTHER" id="PTHR43335">
    <property type="entry name" value="ABC TRANSPORTER, ATP-BINDING PROTEIN"/>
    <property type="match status" value="1"/>
</dbReference>
<comment type="caution">
    <text evidence="6">The sequence shown here is derived from an EMBL/GenBank/DDBJ whole genome shotgun (WGS) entry which is preliminary data.</text>
</comment>
<name>A0ABX0FC09_9BACL</name>
<dbReference type="GO" id="GO:0005524">
    <property type="term" value="F:ATP binding"/>
    <property type="evidence" value="ECO:0007669"/>
    <property type="project" value="UniProtKB-KW"/>
</dbReference>
<dbReference type="InterPro" id="IPR003439">
    <property type="entry name" value="ABC_transporter-like_ATP-bd"/>
</dbReference>
<evidence type="ECO:0000313" key="6">
    <source>
        <dbReference type="EMBL" id="NGZ77088.1"/>
    </source>
</evidence>
<keyword evidence="3" id="KW-0547">Nucleotide-binding</keyword>
<keyword evidence="7" id="KW-1185">Reference proteome</keyword>
<dbReference type="InterPro" id="IPR027417">
    <property type="entry name" value="P-loop_NTPase"/>
</dbReference>
<dbReference type="InterPro" id="IPR003593">
    <property type="entry name" value="AAA+_ATPase"/>
</dbReference>
<dbReference type="RefSeq" id="WP_166276819.1">
    <property type="nucleotide sequence ID" value="NZ_JAAFGS010000006.1"/>
</dbReference>
<dbReference type="SUPFAM" id="SSF52540">
    <property type="entry name" value="P-loop containing nucleoside triphosphate hydrolases"/>
    <property type="match status" value="1"/>
</dbReference>
<keyword evidence="4 6" id="KW-0067">ATP-binding</keyword>
<evidence type="ECO:0000256" key="1">
    <source>
        <dbReference type="ARBA" id="ARBA00005417"/>
    </source>
</evidence>
<dbReference type="PANTHER" id="PTHR43335:SF4">
    <property type="entry name" value="ABC TRANSPORTER, ATP-BINDING PROTEIN"/>
    <property type="match status" value="1"/>
</dbReference>
<dbReference type="SMART" id="SM00382">
    <property type="entry name" value="AAA"/>
    <property type="match status" value="1"/>
</dbReference>
<gene>
    <name evidence="6" type="ORF">GYN08_17415</name>
</gene>